<protein>
    <submittedName>
        <fullName evidence="1">Uncharacterized protein</fullName>
    </submittedName>
</protein>
<gene>
    <name evidence="1" type="ORF">RR46_02157</name>
</gene>
<dbReference type="EMBL" id="KQ458671">
    <property type="protein sequence ID" value="KPJ05541.1"/>
    <property type="molecule type" value="Genomic_DNA"/>
</dbReference>
<proteinExistence type="predicted"/>
<keyword evidence="2" id="KW-1185">Reference proteome</keyword>
<sequence length="107" mass="11444">MNVFNNTVVVGSGQWAAGELVLHSRRAHNSIDGLVGIEDDDLMTLSAGHNTTPRYELATCATFISGTLSGGRYVTEACCAAVPLAPAARRSECERDARCCIKFDLIL</sequence>
<evidence type="ECO:0000313" key="2">
    <source>
        <dbReference type="Proteomes" id="UP000053268"/>
    </source>
</evidence>
<accession>A0A194QPW2</accession>
<reference evidence="1 2" key="1">
    <citation type="journal article" date="2015" name="Nat. Commun.">
        <title>Outbred genome sequencing and CRISPR/Cas9 gene editing in butterflies.</title>
        <authorList>
            <person name="Li X."/>
            <person name="Fan D."/>
            <person name="Zhang W."/>
            <person name="Liu G."/>
            <person name="Zhang L."/>
            <person name="Zhao L."/>
            <person name="Fang X."/>
            <person name="Chen L."/>
            <person name="Dong Y."/>
            <person name="Chen Y."/>
            <person name="Ding Y."/>
            <person name="Zhao R."/>
            <person name="Feng M."/>
            <person name="Zhu Y."/>
            <person name="Feng Y."/>
            <person name="Jiang X."/>
            <person name="Zhu D."/>
            <person name="Xiang H."/>
            <person name="Feng X."/>
            <person name="Li S."/>
            <person name="Wang J."/>
            <person name="Zhang G."/>
            <person name="Kronforst M.R."/>
            <person name="Wang W."/>
        </authorList>
    </citation>
    <scope>NUCLEOTIDE SEQUENCE [LARGE SCALE GENOMIC DNA]</scope>
    <source>
        <strain evidence="1">Ya'a_city_454_Px</strain>
        <tissue evidence="1">Whole body</tissue>
    </source>
</reference>
<dbReference type="Proteomes" id="UP000053268">
    <property type="component" value="Unassembled WGS sequence"/>
</dbReference>
<organism evidence="1 2">
    <name type="scientific">Papilio xuthus</name>
    <name type="common">Asian swallowtail butterfly</name>
    <dbReference type="NCBI Taxonomy" id="66420"/>
    <lineage>
        <taxon>Eukaryota</taxon>
        <taxon>Metazoa</taxon>
        <taxon>Ecdysozoa</taxon>
        <taxon>Arthropoda</taxon>
        <taxon>Hexapoda</taxon>
        <taxon>Insecta</taxon>
        <taxon>Pterygota</taxon>
        <taxon>Neoptera</taxon>
        <taxon>Endopterygota</taxon>
        <taxon>Lepidoptera</taxon>
        <taxon>Glossata</taxon>
        <taxon>Ditrysia</taxon>
        <taxon>Papilionoidea</taxon>
        <taxon>Papilionidae</taxon>
        <taxon>Papilioninae</taxon>
        <taxon>Papilio</taxon>
    </lineage>
</organism>
<name>A0A194QPW2_PAPXU</name>
<dbReference type="AlphaFoldDB" id="A0A194QPW2"/>
<evidence type="ECO:0000313" key="1">
    <source>
        <dbReference type="EMBL" id="KPJ05541.1"/>
    </source>
</evidence>